<dbReference type="EMBL" id="MTYJ01000484">
    <property type="protein sequence ID" value="OWA54916.1"/>
    <property type="molecule type" value="Genomic_DNA"/>
</dbReference>
<evidence type="ECO:0000313" key="2">
    <source>
        <dbReference type="Proteomes" id="UP000192578"/>
    </source>
</evidence>
<comment type="caution">
    <text evidence="1">The sequence shown here is derived from an EMBL/GenBank/DDBJ whole genome shotgun (WGS) entry which is preliminary data.</text>
</comment>
<reference evidence="2" key="1">
    <citation type="submission" date="2017-01" db="EMBL/GenBank/DDBJ databases">
        <title>Comparative genomics of anhydrobiosis in the tardigrade Hypsibius dujardini.</title>
        <authorList>
            <person name="Yoshida Y."/>
            <person name="Koutsovoulos G."/>
            <person name="Laetsch D."/>
            <person name="Stevens L."/>
            <person name="Kumar S."/>
            <person name="Horikawa D."/>
            <person name="Ishino K."/>
            <person name="Komine S."/>
            <person name="Tomita M."/>
            <person name="Blaxter M."/>
            <person name="Arakawa K."/>
        </authorList>
    </citation>
    <scope>NUCLEOTIDE SEQUENCE [LARGE SCALE GENOMIC DNA]</scope>
    <source>
        <strain evidence="2">Z151</strain>
    </source>
</reference>
<protein>
    <submittedName>
        <fullName evidence="1">Uncharacterized protein</fullName>
    </submittedName>
</protein>
<evidence type="ECO:0000313" key="1">
    <source>
        <dbReference type="EMBL" id="OWA54916.1"/>
    </source>
</evidence>
<sequence length="113" mass="12336">MNSGFDDPPVENRLHNEFLDHGNGEYLYKFRVENAAYKQELPFKLGGHASPPTTELNFRIPRAKLSPKIAGCAPQNAVEPPFTRSKAGMGRILPGAKKNYRAAILPSVCGAGI</sequence>
<dbReference type="Proteomes" id="UP000192578">
    <property type="component" value="Unassembled WGS sequence"/>
</dbReference>
<gene>
    <name evidence="1" type="ORF">BV898_19306</name>
</gene>
<accession>A0A9X6NLF7</accession>
<organism evidence="1 2">
    <name type="scientific">Hypsibius exemplaris</name>
    <name type="common">Freshwater tardigrade</name>
    <dbReference type="NCBI Taxonomy" id="2072580"/>
    <lineage>
        <taxon>Eukaryota</taxon>
        <taxon>Metazoa</taxon>
        <taxon>Ecdysozoa</taxon>
        <taxon>Tardigrada</taxon>
        <taxon>Eutardigrada</taxon>
        <taxon>Parachela</taxon>
        <taxon>Hypsibioidea</taxon>
        <taxon>Hypsibiidae</taxon>
        <taxon>Hypsibius</taxon>
    </lineage>
</organism>
<keyword evidence="2" id="KW-1185">Reference proteome</keyword>
<name>A0A9X6NLF7_HYPEX</name>
<dbReference type="AlphaFoldDB" id="A0A9X6NLF7"/>
<proteinExistence type="predicted"/>